<accession>A0ABU9ECY9</accession>
<keyword evidence="3" id="KW-1185">Reference proteome</keyword>
<organism evidence="2 3">
    <name type="scientific">Gaopeijia maritima</name>
    <dbReference type="NCBI Taxonomy" id="3119007"/>
    <lineage>
        <taxon>Bacteria</taxon>
        <taxon>Pseudomonadati</taxon>
        <taxon>Gemmatimonadota</taxon>
        <taxon>Longimicrobiia</taxon>
        <taxon>Gaopeijiales</taxon>
        <taxon>Gaopeijiaceae</taxon>
        <taxon>Gaopeijia</taxon>
    </lineage>
</organism>
<dbReference type="Gene3D" id="2.40.33.20">
    <property type="entry name" value="PK beta-barrel domain-like"/>
    <property type="match status" value="1"/>
</dbReference>
<dbReference type="InterPro" id="IPR005302">
    <property type="entry name" value="MoCF_Sase_C"/>
</dbReference>
<dbReference type="Pfam" id="PF03473">
    <property type="entry name" value="MOSC"/>
    <property type="match status" value="1"/>
</dbReference>
<protein>
    <submittedName>
        <fullName evidence="2">MOSC domain-containing protein</fullName>
    </submittedName>
</protein>
<dbReference type="PANTHER" id="PTHR30212">
    <property type="entry name" value="PROTEIN YIIM"/>
    <property type="match status" value="1"/>
</dbReference>
<feature type="domain" description="MOSC" evidence="1">
    <location>
        <begin position="35"/>
        <end position="169"/>
    </location>
</feature>
<evidence type="ECO:0000313" key="2">
    <source>
        <dbReference type="EMBL" id="MEK9502601.1"/>
    </source>
</evidence>
<dbReference type="InterPro" id="IPR011037">
    <property type="entry name" value="Pyrv_Knase-like_insert_dom_sf"/>
</dbReference>
<dbReference type="PANTHER" id="PTHR30212:SF2">
    <property type="entry name" value="PROTEIN YIIM"/>
    <property type="match status" value="1"/>
</dbReference>
<dbReference type="PROSITE" id="PS51340">
    <property type="entry name" value="MOSC"/>
    <property type="match status" value="1"/>
</dbReference>
<name>A0ABU9ECY9_9BACT</name>
<gene>
    <name evidence="2" type="ORF">WI372_16525</name>
</gene>
<comment type="caution">
    <text evidence="2">The sequence shown here is derived from an EMBL/GenBank/DDBJ whole genome shotgun (WGS) entry which is preliminary data.</text>
</comment>
<sequence length="219" mass="23816">MTGAQVIGSVVSVNVGEVEPIEWRGRTIHTAIRKRPVDVPLQARALGLAGDVQGDRRVHGGVDKAVYSYAVEHHPFWRSELGDAVGPGSFGENLATRGLVEDEVRIGDRYRVGAALLEVSEPRQPCSTFAALHRRADLPKVFAAAGWSGIYFRVIEEGAIAAGDPIAVEQRGDSRWTVRRVFEWVMGREPLPADLDELVAEVALARSTADALTRRSGAR</sequence>
<evidence type="ECO:0000259" key="1">
    <source>
        <dbReference type="PROSITE" id="PS51340"/>
    </source>
</evidence>
<evidence type="ECO:0000313" key="3">
    <source>
        <dbReference type="Proteomes" id="UP001484239"/>
    </source>
</evidence>
<reference evidence="2 3" key="1">
    <citation type="submission" date="2024-02" db="EMBL/GenBank/DDBJ databases">
        <title>A novel Gemmatimonadota bacterium.</title>
        <authorList>
            <person name="Du Z.-J."/>
            <person name="Ye Y.-Q."/>
        </authorList>
    </citation>
    <scope>NUCLEOTIDE SEQUENCE [LARGE SCALE GENOMIC DNA]</scope>
    <source>
        <strain evidence="2 3">DH-20</strain>
    </source>
</reference>
<dbReference type="Proteomes" id="UP001484239">
    <property type="component" value="Unassembled WGS sequence"/>
</dbReference>
<dbReference type="SUPFAM" id="SSF50800">
    <property type="entry name" value="PK beta-barrel domain-like"/>
    <property type="match status" value="1"/>
</dbReference>
<proteinExistence type="predicted"/>
<dbReference type="RefSeq" id="WP_405280211.1">
    <property type="nucleotide sequence ID" value="NZ_JBBHLI010000013.1"/>
</dbReference>
<dbReference type="EMBL" id="JBBHLI010000013">
    <property type="protein sequence ID" value="MEK9502601.1"/>
    <property type="molecule type" value="Genomic_DNA"/>
</dbReference>
<dbReference type="InterPro" id="IPR052353">
    <property type="entry name" value="Benzoxazolinone_Detox_Enz"/>
</dbReference>